<dbReference type="Pfam" id="PF13091">
    <property type="entry name" value="PLDc_2"/>
    <property type="match status" value="1"/>
</dbReference>
<dbReference type="PANTHER" id="PTHR21248:SF12">
    <property type="entry name" value="CARDIOLIPIN SYNTHASE C"/>
    <property type="match status" value="1"/>
</dbReference>
<dbReference type="SUPFAM" id="SSF56024">
    <property type="entry name" value="Phospholipase D/nuclease"/>
    <property type="match status" value="2"/>
</dbReference>
<feature type="domain" description="PLD phosphodiesterase" evidence="1">
    <location>
        <begin position="580"/>
        <end position="607"/>
    </location>
</feature>
<name>A0ABD3M301_9STRA</name>
<dbReference type="Proteomes" id="UP001530293">
    <property type="component" value="Unassembled WGS sequence"/>
</dbReference>
<evidence type="ECO:0000313" key="3">
    <source>
        <dbReference type="Proteomes" id="UP001530293"/>
    </source>
</evidence>
<reference evidence="2 3" key="1">
    <citation type="submission" date="2024-10" db="EMBL/GenBank/DDBJ databases">
        <title>Updated reference genomes for cyclostephanoid diatoms.</title>
        <authorList>
            <person name="Roberts W.R."/>
            <person name="Alverson A.J."/>
        </authorList>
    </citation>
    <scope>NUCLEOTIDE SEQUENCE [LARGE SCALE GENOMIC DNA]</scope>
    <source>
        <strain evidence="2 3">AJA232-27</strain>
    </source>
</reference>
<dbReference type="PANTHER" id="PTHR21248">
    <property type="entry name" value="CARDIOLIPIN SYNTHASE"/>
    <property type="match status" value="1"/>
</dbReference>
<organism evidence="2 3">
    <name type="scientific">Discostella pseudostelligera</name>
    <dbReference type="NCBI Taxonomy" id="259834"/>
    <lineage>
        <taxon>Eukaryota</taxon>
        <taxon>Sar</taxon>
        <taxon>Stramenopiles</taxon>
        <taxon>Ochrophyta</taxon>
        <taxon>Bacillariophyta</taxon>
        <taxon>Coscinodiscophyceae</taxon>
        <taxon>Thalassiosirophycidae</taxon>
        <taxon>Stephanodiscales</taxon>
        <taxon>Stephanodiscaceae</taxon>
        <taxon>Discostella</taxon>
    </lineage>
</organism>
<dbReference type="InterPro" id="IPR001736">
    <property type="entry name" value="PLipase_D/transphosphatidylase"/>
</dbReference>
<dbReference type="SMART" id="SM00155">
    <property type="entry name" value="PLDc"/>
    <property type="match status" value="2"/>
</dbReference>
<sequence length="668" mass="74646">MACADVEVLPVSVQKDIVLPIDTREKTLLAKNADCVASLSSTNQPLEGILNTTQVQIHENQQGDDPNDIRTSIESLDVLIGILSNVEASWLGISPGFRTVGNTSTWRNLDAFSEYQTLDSVNSLPGVIPMPCTAVATRYFLQMKEAWQERFDWANSKKNVCSCIGLWQHRRGHNVLLSLSNQIIEQLMVEEASECLHNQPNLVPNWRDVYCPEKCPTPDEMSALYLDSNVRLLDGLENYIYCYVECALNAMHSLDISVCYLFHTDPVARYILLDLIPFVASQGVKVRILFESMTVESQALRGVFEVVNSGLNHDLVQESFLYNLPPGSPPFLHAQKEFHCASQFVKEILDVASSSPNIDCKFWFAKDKMCNYRIKNHTKCHIFDGSMNAKVIAGGSNVAPRPGQLDTDFLVEGGCARMYLLHFENMWKGMNPCTGSSDLDIMERAEEKKENGSDVLVLDRHGISNVDGRYSTISKVLFLPSRPSSRGEDVILRCVLGGIKQAKHSIFMCMGHCNIPEAVAVALKAATDRGVKVSMITNSLYSCDLRGGQRDLFKSLERLLLLAPKVELFVTAVSKGCKWGPPFLHSKYVVIDSEWVAVGSWNLWTRSAFYEMEAEIFVSSAAFAEQILQKFEKEKNEFTVPLRTASECESFLPMGCAICNQFGPFFVS</sequence>
<dbReference type="GO" id="GO:0030572">
    <property type="term" value="F:phosphatidyltransferase activity"/>
    <property type="evidence" value="ECO:0007669"/>
    <property type="project" value="UniProtKB-ARBA"/>
</dbReference>
<dbReference type="PROSITE" id="PS50035">
    <property type="entry name" value="PLD"/>
    <property type="match status" value="1"/>
</dbReference>
<dbReference type="Gene3D" id="3.30.870.10">
    <property type="entry name" value="Endonuclease Chain A"/>
    <property type="match status" value="2"/>
</dbReference>
<proteinExistence type="predicted"/>
<protein>
    <recommendedName>
        <fullName evidence="1">PLD phosphodiesterase domain-containing protein</fullName>
    </recommendedName>
</protein>
<gene>
    <name evidence="2" type="ORF">ACHAWU_005028</name>
</gene>
<accession>A0ABD3M301</accession>
<dbReference type="GO" id="GO:0032049">
    <property type="term" value="P:cardiolipin biosynthetic process"/>
    <property type="evidence" value="ECO:0007669"/>
    <property type="project" value="UniProtKB-ARBA"/>
</dbReference>
<evidence type="ECO:0000259" key="1">
    <source>
        <dbReference type="PROSITE" id="PS50035"/>
    </source>
</evidence>
<comment type="caution">
    <text evidence="2">The sequence shown here is derived from an EMBL/GenBank/DDBJ whole genome shotgun (WGS) entry which is preliminary data.</text>
</comment>
<evidence type="ECO:0000313" key="2">
    <source>
        <dbReference type="EMBL" id="KAL3758358.1"/>
    </source>
</evidence>
<keyword evidence="3" id="KW-1185">Reference proteome</keyword>
<dbReference type="EMBL" id="JALLBG020000233">
    <property type="protein sequence ID" value="KAL3758358.1"/>
    <property type="molecule type" value="Genomic_DNA"/>
</dbReference>
<dbReference type="InterPro" id="IPR025202">
    <property type="entry name" value="PLD-like_dom"/>
</dbReference>
<dbReference type="AlphaFoldDB" id="A0ABD3M301"/>